<dbReference type="Proteomes" id="UP000001064">
    <property type="component" value="Unassembled WGS sequence"/>
</dbReference>
<dbReference type="Pfam" id="PF00076">
    <property type="entry name" value="RRM_1"/>
    <property type="match status" value="1"/>
</dbReference>
<keyword evidence="5" id="KW-1185">Reference proteome</keyword>
<gene>
    <name evidence="4" type="ORF">DICPUDRAFT_24635</name>
</gene>
<dbReference type="AlphaFoldDB" id="F1A077"/>
<dbReference type="CDD" id="cd12383">
    <property type="entry name" value="RRM_RBM42"/>
    <property type="match status" value="1"/>
</dbReference>
<dbReference type="Gene3D" id="3.30.70.330">
    <property type="match status" value="1"/>
</dbReference>
<dbReference type="PANTHER" id="PTHR47640:SF11">
    <property type="entry name" value="RNA-BINDING PROTEIN 42"/>
    <property type="match status" value="1"/>
</dbReference>
<evidence type="ECO:0000256" key="2">
    <source>
        <dbReference type="PROSITE-ProRule" id="PRU00176"/>
    </source>
</evidence>
<dbReference type="PANTHER" id="PTHR47640">
    <property type="entry name" value="TRNA SELENOCYSTEINE 1-ASSOCIATED PROTEIN 1-RELATED-RELATED"/>
    <property type="match status" value="1"/>
</dbReference>
<dbReference type="KEGG" id="dpp:DICPUDRAFT_24635"/>
<proteinExistence type="predicted"/>
<evidence type="ECO:0000256" key="1">
    <source>
        <dbReference type="ARBA" id="ARBA00022884"/>
    </source>
</evidence>
<dbReference type="GeneID" id="10510613"/>
<protein>
    <recommendedName>
        <fullName evidence="3">RRM domain-containing protein</fullName>
    </recommendedName>
</protein>
<dbReference type="InterPro" id="IPR035979">
    <property type="entry name" value="RBD_domain_sf"/>
</dbReference>
<dbReference type="InterPro" id="IPR034215">
    <property type="entry name" value="RBM42_RRM"/>
</dbReference>
<dbReference type="STRING" id="5786.F1A077"/>
<dbReference type="OrthoDB" id="1749473at2759"/>
<dbReference type="GO" id="GO:0003729">
    <property type="term" value="F:mRNA binding"/>
    <property type="evidence" value="ECO:0007669"/>
    <property type="project" value="InterPro"/>
</dbReference>
<dbReference type="InterPro" id="IPR012677">
    <property type="entry name" value="Nucleotide-bd_a/b_plait_sf"/>
</dbReference>
<dbReference type="FunFam" id="3.30.70.330:FF:001581">
    <property type="match status" value="1"/>
</dbReference>
<accession>F1A077</accession>
<dbReference type="InterPro" id="IPR000504">
    <property type="entry name" value="RRM_dom"/>
</dbReference>
<dbReference type="eggNOG" id="KOG0226">
    <property type="taxonomic scope" value="Eukaryota"/>
</dbReference>
<feature type="non-terminal residue" evidence="4">
    <location>
        <position position="100"/>
    </location>
</feature>
<keyword evidence="1 2" id="KW-0694">RNA-binding</keyword>
<evidence type="ECO:0000313" key="4">
    <source>
        <dbReference type="EMBL" id="EGC30400.1"/>
    </source>
</evidence>
<name>F1A077_DICPU</name>
<dbReference type="PROSITE" id="PS50102">
    <property type="entry name" value="RRM"/>
    <property type="match status" value="1"/>
</dbReference>
<feature type="non-terminal residue" evidence="4">
    <location>
        <position position="1"/>
    </location>
</feature>
<dbReference type="VEuPathDB" id="AmoebaDB:DICPUDRAFT_24635"/>
<reference evidence="5" key="1">
    <citation type="journal article" date="2011" name="Genome Biol.">
        <title>Comparative genomics of the social amoebae Dictyostelium discoideum and Dictyostelium purpureum.</title>
        <authorList>
            <consortium name="US DOE Joint Genome Institute (JGI-PGF)"/>
            <person name="Sucgang R."/>
            <person name="Kuo A."/>
            <person name="Tian X."/>
            <person name="Salerno W."/>
            <person name="Parikh A."/>
            <person name="Feasley C.L."/>
            <person name="Dalin E."/>
            <person name="Tu H."/>
            <person name="Huang E."/>
            <person name="Barry K."/>
            <person name="Lindquist E."/>
            <person name="Shapiro H."/>
            <person name="Bruce D."/>
            <person name="Schmutz J."/>
            <person name="Salamov A."/>
            <person name="Fey P."/>
            <person name="Gaudet P."/>
            <person name="Anjard C."/>
            <person name="Babu M.M."/>
            <person name="Basu S."/>
            <person name="Bushmanova Y."/>
            <person name="van der Wel H."/>
            <person name="Katoh-Kurasawa M."/>
            <person name="Dinh C."/>
            <person name="Coutinho P.M."/>
            <person name="Saito T."/>
            <person name="Elias M."/>
            <person name="Schaap P."/>
            <person name="Kay R.R."/>
            <person name="Henrissat B."/>
            <person name="Eichinger L."/>
            <person name="Rivero F."/>
            <person name="Putnam N.H."/>
            <person name="West C.M."/>
            <person name="Loomis W.F."/>
            <person name="Chisholm R.L."/>
            <person name="Shaulsky G."/>
            <person name="Strassmann J.E."/>
            <person name="Queller D.C."/>
            <person name="Kuspa A."/>
            <person name="Grigoriev I.V."/>
        </authorList>
    </citation>
    <scope>NUCLEOTIDE SEQUENCE [LARGE SCALE GENOMIC DNA]</scope>
    <source>
        <strain evidence="5">QSDP1</strain>
    </source>
</reference>
<dbReference type="EMBL" id="GL871332">
    <property type="protein sequence ID" value="EGC30400.1"/>
    <property type="molecule type" value="Genomic_DNA"/>
</dbReference>
<dbReference type="SUPFAM" id="SSF54928">
    <property type="entry name" value="RNA-binding domain, RBD"/>
    <property type="match status" value="1"/>
</dbReference>
<dbReference type="SMART" id="SM00360">
    <property type="entry name" value="RRM"/>
    <property type="match status" value="1"/>
</dbReference>
<dbReference type="InParanoid" id="F1A077"/>
<organism evidence="4 5">
    <name type="scientific">Dictyostelium purpureum</name>
    <name type="common">Slime mold</name>
    <dbReference type="NCBI Taxonomy" id="5786"/>
    <lineage>
        <taxon>Eukaryota</taxon>
        <taxon>Amoebozoa</taxon>
        <taxon>Evosea</taxon>
        <taxon>Eumycetozoa</taxon>
        <taxon>Dictyostelia</taxon>
        <taxon>Dictyosteliales</taxon>
        <taxon>Dictyosteliaceae</taxon>
        <taxon>Dictyostelium</taxon>
    </lineage>
</organism>
<dbReference type="OMA" id="YVPSKKF"/>
<feature type="domain" description="RRM" evidence="3">
    <location>
        <begin position="20"/>
        <end position="97"/>
    </location>
</feature>
<dbReference type="InterPro" id="IPR050825">
    <property type="entry name" value="RBM42_RBP45_47-like"/>
</dbReference>
<evidence type="ECO:0000259" key="3">
    <source>
        <dbReference type="PROSITE" id="PS50102"/>
    </source>
</evidence>
<evidence type="ECO:0000313" key="5">
    <source>
        <dbReference type="Proteomes" id="UP000001064"/>
    </source>
</evidence>
<sequence>EAAGETWVDPTLSEWDENDFRIFIGDLGNDVTDDMLMQAFVKYPTLLKAKVIREKSGKTKGFGFVSFSGSNDYLNAMRDMNGKYIGNRPIKLRKSKWKDR</sequence>
<dbReference type="RefSeq" id="XP_003293068.1">
    <property type="nucleotide sequence ID" value="XM_003293020.1"/>
</dbReference>